<reference evidence="1 2" key="2">
    <citation type="submission" date="2018-11" db="EMBL/GenBank/DDBJ databases">
        <authorList>
            <consortium name="Pathogen Informatics"/>
        </authorList>
    </citation>
    <scope>NUCLEOTIDE SEQUENCE [LARGE SCALE GENOMIC DNA]</scope>
    <source>
        <strain evidence="1">Dakar</strain>
        <strain evidence="2">Dakar, Senegal</strain>
    </source>
</reference>
<dbReference type="EMBL" id="UZAK01036547">
    <property type="protein sequence ID" value="VDP55810.1"/>
    <property type="molecule type" value="Genomic_DNA"/>
</dbReference>
<name>A0A183KGU8_9TREM</name>
<dbReference type="OrthoDB" id="6222393at2759"/>
<proteinExistence type="predicted"/>
<sequence>MTDWNVDLDNKRRLLCQCLCPCLIDGTLNDVRDENLYSEEEEGIFSTSKARALSNLLFLKDDVFEIEASNLYEKKAITLQPWNSEHNLKNRHCEEFQSPQVIKRYLQDEAKQINRYVLMTILYNVTGPIV</sequence>
<organism evidence="3">
    <name type="scientific">Schistosoma curassoni</name>
    <dbReference type="NCBI Taxonomy" id="6186"/>
    <lineage>
        <taxon>Eukaryota</taxon>
        <taxon>Metazoa</taxon>
        <taxon>Spiralia</taxon>
        <taxon>Lophotrochozoa</taxon>
        <taxon>Platyhelminthes</taxon>
        <taxon>Trematoda</taxon>
        <taxon>Digenea</taxon>
        <taxon>Strigeidida</taxon>
        <taxon>Schistosomatoidea</taxon>
        <taxon>Schistosomatidae</taxon>
        <taxon>Schistosoma</taxon>
    </lineage>
</organism>
<protein>
    <submittedName>
        <fullName evidence="3">CARD domain-containing protein</fullName>
    </submittedName>
</protein>
<gene>
    <name evidence="1" type="ORF">SCUD_LOCUS14247</name>
</gene>
<reference evidence="3" key="1">
    <citation type="submission" date="2016-06" db="UniProtKB">
        <authorList>
            <consortium name="WormBaseParasite"/>
        </authorList>
    </citation>
    <scope>IDENTIFICATION</scope>
</reference>
<evidence type="ECO:0000313" key="2">
    <source>
        <dbReference type="Proteomes" id="UP000279833"/>
    </source>
</evidence>
<evidence type="ECO:0000313" key="3">
    <source>
        <dbReference type="WBParaSite" id="SCUD_0001425001-mRNA-1"/>
    </source>
</evidence>
<accession>A0A183KGU8</accession>
<dbReference type="WBParaSite" id="SCUD_0001425001-mRNA-1">
    <property type="protein sequence ID" value="SCUD_0001425001-mRNA-1"/>
    <property type="gene ID" value="SCUD_0001425001"/>
</dbReference>
<dbReference type="AlphaFoldDB" id="A0A183KGU8"/>
<evidence type="ECO:0000313" key="1">
    <source>
        <dbReference type="EMBL" id="VDP55810.1"/>
    </source>
</evidence>
<dbReference type="Proteomes" id="UP000279833">
    <property type="component" value="Unassembled WGS sequence"/>
</dbReference>
<keyword evidence="2" id="KW-1185">Reference proteome</keyword>